<keyword evidence="4" id="KW-1185">Reference proteome</keyword>
<evidence type="ECO:0000259" key="2">
    <source>
        <dbReference type="Pfam" id="PF13581"/>
    </source>
</evidence>
<keyword evidence="1" id="KW-0418">Kinase</keyword>
<name>A0ABW0VJ34_9ACTN</name>
<dbReference type="Pfam" id="PF13581">
    <property type="entry name" value="HATPase_c_2"/>
    <property type="match status" value="1"/>
</dbReference>
<gene>
    <name evidence="3" type="ORF">ACFPZF_23310</name>
</gene>
<dbReference type="EMBL" id="JBHSOC010000044">
    <property type="protein sequence ID" value="MFC5644275.1"/>
    <property type="molecule type" value="Genomic_DNA"/>
</dbReference>
<evidence type="ECO:0000256" key="1">
    <source>
        <dbReference type="ARBA" id="ARBA00022527"/>
    </source>
</evidence>
<evidence type="ECO:0000313" key="3">
    <source>
        <dbReference type="EMBL" id="MFC5644275.1"/>
    </source>
</evidence>
<feature type="domain" description="Histidine kinase/HSP90-like ATPase" evidence="2">
    <location>
        <begin position="10"/>
        <end position="109"/>
    </location>
</feature>
<dbReference type="RefSeq" id="WP_346147044.1">
    <property type="nucleotide sequence ID" value="NZ_BAAAUA010000031.1"/>
</dbReference>
<proteinExistence type="predicted"/>
<protein>
    <submittedName>
        <fullName evidence="3">ATP-binding protein</fullName>
    </submittedName>
</protein>
<dbReference type="Proteomes" id="UP001596066">
    <property type="component" value="Unassembled WGS sequence"/>
</dbReference>
<keyword evidence="3" id="KW-0067">ATP-binding</keyword>
<organism evidence="3 4">
    <name type="scientific">Kitasatospora cinereorecta</name>
    <dbReference type="NCBI Taxonomy" id="285560"/>
    <lineage>
        <taxon>Bacteria</taxon>
        <taxon>Bacillati</taxon>
        <taxon>Actinomycetota</taxon>
        <taxon>Actinomycetes</taxon>
        <taxon>Kitasatosporales</taxon>
        <taxon>Streptomycetaceae</taxon>
        <taxon>Kitasatospora</taxon>
    </lineage>
</organism>
<dbReference type="CDD" id="cd16936">
    <property type="entry name" value="HATPase_RsbW-like"/>
    <property type="match status" value="1"/>
</dbReference>
<sequence>MSGARSRWLPCQPKSVAVARGLLREVLAGTAIGDERLEVGELVLSELVTNAVLHARVPGRLIQVQVTPVGDQLRIEVHDASDERPAIRAAADGDVSGRGLHLVASLAEAWGCCPRMGGGKFVWALVGPGEGDS</sequence>
<keyword evidence="1" id="KW-0808">Transferase</keyword>
<dbReference type="InterPro" id="IPR050267">
    <property type="entry name" value="Anti-sigma-factor_SerPK"/>
</dbReference>
<dbReference type="SUPFAM" id="SSF55874">
    <property type="entry name" value="ATPase domain of HSP90 chaperone/DNA topoisomerase II/histidine kinase"/>
    <property type="match status" value="1"/>
</dbReference>
<dbReference type="Gene3D" id="3.30.565.10">
    <property type="entry name" value="Histidine kinase-like ATPase, C-terminal domain"/>
    <property type="match status" value="1"/>
</dbReference>
<dbReference type="GO" id="GO:0005524">
    <property type="term" value="F:ATP binding"/>
    <property type="evidence" value="ECO:0007669"/>
    <property type="project" value="UniProtKB-KW"/>
</dbReference>
<accession>A0ABW0VJ34</accession>
<comment type="caution">
    <text evidence="3">The sequence shown here is derived from an EMBL/GenBank/DDBJ whole genome shotgun (WGS) entry which is preliminary data.</text>
</comment>
<reference evidence="4" key="1">
    <citation type="journal article" date="2019" name="Int. J. Syst. Evol. Microbiol.">
        <title>The Global Catalogue of Microorganisms (GCM) 10K type strain sequencing project: providing services to taxonomists for standard genome sequencing and annotation.</title>
        <authorList>
            <consortium name="The Broad Institute Genomics Platform"/>
            <consortium name="The Broad Institute Genome Sequencing Center for Infectious Disease"/>
            <person name="Wu L."/>
            <person name="Ma J."/>
        </authorList>
    </citation>
    <scope>NUCLEOTIDE SEQUENCE [LARGE SCALE GENOMIC DNA]</scope>
    <source>
        <strain evidence="4">CGMCC 4.1622</strain>
    </source>
</reference>
<keyword evidence="3" id="KW-0547">Nucleotide-binding</keyword>
<dbReference type="PANTHER" id="PTHR35526:SF3">
    <property type="entry name" value="ANTI-SIGMA-F FACTOR RSBW"/>
    <property type="match status" value="1"/>
</dbReference>
<evidence type="ECO:0000313" key="4">
    <source>
        <dbReference type="Proteomes" id="UP001596066"/>
    </source>
</evidence>
<dbReference type="InterPro" id="IPR003594">
    <property type="entry name" value="HATPase_dom"/>
</dbReference>
<dbReference type="PANTHER" id="PTHR35526">
    <property type="entry name" value="ANTI-SIGMA-F FACTOR RSBW-RELATED"/>
    <property type="match status" value="1"/>
</dbReference>
<dbReference type="InterPro" id="IPR036890">
    <property type="entry name" value="HATPase_C_sf"/>
</dbReference>
<keyword evidence="1" id="KW-0723">Serine/threonine-protein kinase</keyword>